<dbReference type="InterPro" id="IPR027417">
    <property type="entry name" value="P-loop_NTPase"/>
</dbReference>
<dbReference type="CDD" id="cd00267">
    <property type="entry name" value="ABC_ATPase"/>
    <property type="match status" value="1"/>
</dbReference>
<dbReference type="Gene3D" id="3.40.50.300">
    <property type="entry name" value="P-loop containing nucleotide triphosphate hydrolases"/>
    <property type="match status" value="1"/>
</dbReference>
<gene>
    <name evidence="5" type="ORF">DFQ27_008478</name>
</gene>
<organism evidence="5 6">
    <name type="scientific">Actinomortierella ambigua</name>
    <dbReference type="NCBI Taxonomy" id="1343610"/>
    <lineage>
        <taxon>Eukaryota</taxon>
        <taxon>Fungi</taxon>
        <taxon>Fungi incertae sedis</taxon>
        <taxon>Mucoromycota</taxon>
        <taxon>Mortierellomycotina</taxon>
        <taxon>Mortierellomycetes</taxon>
        <taxon>Mortierellales</taxon>
        <taxon>Mortierellaceae</taxon>
        <taxon>Actinomortierella</taxon>
    </lineage>
</organism>
<dbReference type="PROSITE" id="PS00211">
    <property type="entry name" value="ABC_TRANSPORTER_1"/>
    <property type="match status" value="1"/>
</dbReference>
<evidence type="ECO:0000259" key="4">
    <source>
        <dbReference type="PROSITE" id="PS50893"/>
    </source>
</evidence>
<dbReference type="GO" id="GO:0016887">
    <property type="term" value="F:ATP hydrolysis activity"/>
    <property type="evidence" value="ECO:0007669"/>
    <property type="project" value="InterPro"/>
</dbReference>
<dbReference type="EMBL" id="JAAAJB010000711">
    <property type="protein sequence ID" value="KAG0251856.1"/>
    <property type="molecule type" value="Genomic_DNA"/>
</dbReference>
<evidence type="ECO:0000313" key="6">
    <source>
        <dbReference type="Proteomes" id="UP000807716"/>
    </source>
</evidence>
<dbReference type="InterPro" id="IPR003439">
    <property type="entry name" value="ABC_transporter-like_ATP-bd"/>
</dbReference>
<keyword evidence="6" id="KW-1185">Reference proteome</keyword>
<proteinExistence type="predicted"/>
<dbReference type="InterPro" id="IPR003593">
    <property type="entry name" value="AAA+_ATPase"/>
</dbReference>
<dbReference type="InterPro" id="IPR017871">
    <property type="entry name" value="ABC_transporter-like_CS"/>
</dbReference>
<dbReference type="AlphaFoldDB" id="A0A9P6PRA4"/>
<reference evidence="5" key="1">
    <citation type="journal article" date="2020" name="Fungal Divers.">
        <title>Resolving the Mortierellaceae phylogeny through synthesis of multi-gene phylogenetics and phylogenomics.</title>
        <authorList>
            <person name="Vandepol N."/>
            <person name="Liber J."/>
            <person name="Desiro A."/>
            <person name="Na H."/>
            <person name="Kennedy M."/>
            <person name="Barry K."/>
            <person name="Grigoriev I.V."/>
            <person name="Miller A.N."/>
            <person name="O'Donnell K."/>
            <person name="Stajich J.E."/>
            <person name="Bonito G."/>
        </authorList>
    </citation>
    <scope>NUCLEOTIDE SEQUENCE</scope>
    <source>
        <strain evidence="5">BC1065</strain>
    </source>
</reference>
<dbReference type="Proteomes" id="UP000807716">
    <property type="component" value="Unassembled WGS sequence"/>
</dbReference>
<sequence>MAQSHSTSLLCGRRLGKKRLDGSWLFRNVDVDLKEGILAITGPSGVGKSTLLKCICQIIPLDEGQLWLRGKTPEELTFPVWRSKVMYVPQRTPVMEGTPMDFLETARNFAVYKKRKESFDDPAEIALDWKVRPELWHKRWNTLSGGEMQRISIAIAVSFQPEVLLLDEPSSALDDESVHLVENTLLQLNCFWITHSPSQAKRIASSGHLVMRGGDQTQSPLQNVAVDEDQNSGNGSSSSNSNSNSNGNGNGNGNSNSHDNSSGAKRPSRRPQAQNGSGHENS</sequence>
<keyword evidence="2" id="KW-0067">ATP-binding</keyword>
<dbReference type="GO" id="GO:0005524">
    <property type="term" value="F:ATP binding"/>
    <property type="evidence" value="ECO:0007669"/>
    <property type="project" value="UniProtKB-KW"/>
</dbReference>
<dbReference type="Pfam" id="PF00005">
    <property type="entry name" value="ABC_tran"/>
    <property type="match status" value="1"/>
</dbReference>
<evidence type="ECO:0000256" key="2">
    <source>
        <dbReference type="ARBA" id="ARBA00022840"/>
    </source>
</evidence>
<dbReference type="PANTHER" id="PTHR43119">
    <property type="entry name" value="ABC TRANSPORT PROTEIN ATP-BINDING COMPONENT-RELATED"/>
    <property type="match status" value="1"/>
</dbReference>
<accession>A0A9P6PRA4</accession>
<evidence type="ECO:0000256" key="1">
    <source>
        <dbReference type="ARBA" id="ARBA00022741"/>
    </source>
</evidence>
<feature type="compositionally biased region" description="Polar residues" evidence="3">
    <location>
        <begin position="271"/>
        <end position="282"/>
    </location>
</feature>
<dbReference type="SUPFAM" id="SSF52540">
    <property type="entry name" value="P-loop containing nucleoside triphosphate hydrolases"/>
    <property type="match status" value="1"/>
</dbReference>
<feature type="compositionally biased region" description="Low complexity" evidence="3">
    <location>
        <begin position="231"/>
        <end position="263"/>
    </location>
</feature>
<dbReference type="OrthoDB" id="6593433at2759"/>
<dbReference type="SMART" id="SM00382">
    <property type="entry name" value="AAA"/>
    <property type="match status" value="1"/>
</dbReference>
<dbReference type="PANTHER" id="PTHR43119:SF1">
    <property type="entry name" value="ABC TRANSPORTER DOMAIN-CONTAINING PROTEIN"/>
    <property type="match status" value="1"/>
</dbReference>
<protein>
    <recommendedName>
        <fullName evidence="4">ABC transporter domain-containing protein</fullName>
    </recommendedName>
</protein>
<evidence type="ECO:0000313" key="5">
    <source>
        <dbReference type="EMBL" id="KAG0251856.1"/>
    </source>
</evidence>
<keyword evidence="1" id="KW-0547">Nucleotide-binding</keyword>
<comment type="caution">
    <text evidence="5">The sequence shown here is derived from an EMBL/GenBank/DDBJ whole genome shotgun (WGS) entry which is preliminary data.</text>
</comment>
<feature type="domain" description="ABC transporter" evidence="4">
    <location>
        <begin position="10"/>
        <end position="237"/>
    </location>
</feature>
<feature type="region of interest" description="Disordered" evidence="3">
    <location>
        <begin position="226"/>
        <end position="282"/>
    </location>
</feature>
<evidence type="ECO:0000256" key="3">
    <source>
        <dbReference type="SAM" id="MobiDB-lite"/>
    </source>
</evidence>
<dbReference type="PROSITE" id="PS50893">
    <property type="entry name" value="ABC_TRANSPORTER_2"/>
    <property type="match status" value="1"/>
</dbReference>
<name>A0A9P6PRA4_9FUNG</name>